<evidence type="ECO:0000256" key="1">
    <source>
        <dbReference type="SAM" id="Phobius"/>
    </source>
</evidence>
<evidence type="ECO:0000313" key="2">
    <source>
        <dbReference type="EMBL" id="GHF97119.1"/>
    </source>
</evidence>
<dbReference type="PANTHER" id="PTHR33406">
    <property type="entry name" value="MEMBRANE PROTEIN MJ1562-RELATED"/>
    <property type="match status" value="1"/>
</dbReference>
<comment type="caution">
    <text evidence="2">The sequence shown here is derived from an EMBL/GenBank/DDBJ whole genome shotgun (WGS) entry which is preliminary data.</text>
</comment>
<feature type="transmembrane region" description="Helical" evidence="1">
    <location>
        <begin position="273"/>
        <end position="292"/>
    </location>
</feature>
<reference evidence="2" key="1">
    <citation type="journal article" date="2014" name="Int. J. Syst. Evol. Microbiol.">
        <title>Complete genome sequence of Corynebacterium casei LMG S-19264T (=DSM 44701T), isolated from a smear-ripened cheese.</title>
        <authorList>
            <consortium name="US DOE Joint Genome Institute (JGI-PGF)"/>
            <person name="Walter F."/>
            <person name="Albersmeier A."/>
            <person name="Kalinowski J."/>
            <person name="Ruckert C."/>
        </authorList>
    </citation>
    <scope>NUCLEOTIDE SEQUENCE</scope>
    <source>
        <strain evidence="2">KCTC 42731</strain>
    </source>
</reference>
<proteinExistence type="predicted"/>
<dbReference type="AlphaFoldDB" id="A0A919EM49"/>
<dbReference type="Proteomes" id="UP000623842">
    <property type="component" value="Unassembled WGS sequence"/>
</dbReference>
<evidence type="ECO:0000313" key="3">
    <source>
        <dbReference type="Proteomes" id="UP000623842"/>
    </source>
</evidence>
<feature type="transmembrane region" description="Helical" evidence="1">
    <location>
        <begin position="659"/>
        <end position="677"/>
    </location>
</feature>
<feature type="transmembrane region" description="Helical" evidence="1">
    <location>
        <begin position="608"/>
        <end position="625"/>
    </location>
</feature>
<feature type="transmembrane region" description="Helical" evidence="1">
    <location>
        <begin position="356"/>
        <end position="378"/>
    </location>
</feature>
<keyword evidence="3" id="KW-1185">Reference proteome</keyword>
<keyword evidence="2" id="KW-0012">Acyltransferase</keyword>
<feature type="transmembrane region" description="Helical" evidence="1">
    <location>
        <begin position="409"/>
        <end position="428"/>
    </location>
</feature>
<dbReference type="PANTHER" id="PTHR33406:SF13">
    <property type="entry name" value="MEMBRANE PROTEIN YDFJ"/>
    <property type="match status" value="1"/>
</dbReference>
<protein>
    <submittedName>
        <fullName evidence="2">Bifunctional glycerol-3-phosphate dehydrogenase/glycerol-3-phosphate acyltransferase</fullName>
    </submittedName>
</protein>
<name>A0A919EM49_9GAMM</name>
<dbReference type="RefSeq" id="WP_189771469.1">
    <property type="nucleotide sequence ID" value="NZ_BNCK01000006.1"/>
</dbReference>
<organism evidence="2 3">
    <name type="scientific">Thalassotalea marina</name>
    <dbReference type="NCBI Taxonomy" id="1673741"/>
    <lineage>
        <taxon>Bacteria</taxon>
        <taxon>Pseudomonadati</taxon>
        <taxon>Pseudomonadota</taxon>
        <taxon>Gammaproteobacteria</taxon>
        <taxon>Alteromonadales</taxon>
        <taxon>Colwelliaceae</taxon>
        <taxon>Thalassotalea</taxon>
    </lineage>
</organism>
<feature type="transmembrane region" description="Helical" evidence="1">
    <location>
        <begin position="689"/>
        <end position="708"/>
    </location>
</feature>
<reference evidence="2" key="2">
    <citation type="submission" date="2020-09" db="EMBL/GenBank/DDBJ databases">
        <authorList>
            <person name="Sun Q."/>
            <person name="Kim S."/>
        </authorList>
    </citation>
    <scope>NUCLEOTIDE SEQUENCE</scope>
    <source>
        <strain evidence="2">KCTC 42731</strain>
    </source>
</reference>
<dbReference type="Gene3D" id="1.20.1640.10">
    <property type="entry name" value="Multidrug efflux transporter AcrB transmembrane domain"/>
    <property type="match status" value="1"/>
</dbReference>
<dbReference type="InterPro" id="IPR050545">
    <property type="entry name" value="Mycobact_MmpL"/>
</dbReference>
<feature type="transmembrane region" description="Helical" evidence="1">
    <location>
        <begin position="247"/>
        <end position="266"/>
    </location>
</feature>
<gene>
    <name evidence="2" type="ORF">GCM10017161_26550</name>
</gene>
<keyword evidence="1" id="KW-1133">Transmembrane helix</keyword>
<sequence>MKLAKIHVLALHTLIISVLFVIAITKGIKFQADMLSVLPAGNDKQIILDAESLLFERLSNQLVVSFVGDKKTAAYDEFVQFVNKQGWKLKVADAAVLEKLADVYTPYAGLLLSPSYQAQLDSTERFHSFFAQQLSQIAQPFVSKTFSQDPSLASASYLAYLLSNNVNLQVENNRFVAAHQAGKPVLAFIDIAPQHSQMNKLDYAIEVANRLANEQQRLATLYPNVKITSSGIALHTAQNAAQAKWEMNTFGALSLFGTMLLVMWAFKAFAPLIWMVSSVALAMFTGFTALVWCFEQVHLMTLVFGVTLIGLAVDYSLHVLSHHQVKTSVKVSRTLVFAFLTTALCYALFYFTPLAILKQVAVFVGAGLFAALLVSLTLEERLIKRADLSNKRTIELVVFKRYIKRAQQFTIVFVGTFIVWSFFKPLSFDDSIKQFNASSTALLQAEHYHGQLLQQQDKVRVFVYADSLEELLQQEESLATKLHSHYPQVKINKLSDWLPSEQRQANNFARYQQAESSGVFAALQHMMPTFSVNERPRFLSYQTLNQETVTDYFSHLYTTVDNNHVSIVELSGISSEQVSALIASEPNMMMFDKQTSLNKVLIHFRHQLSYWLMFAVGIILLILCWRFDVKTALKASVVLAGTIYGALVLAQQVQGHLTLFNLLSAILVIGLAVDYLIFYRERQVTQGNVLAISLSSASSLMVFGMLALSKTPAIYHFGLTVTFGLILVYVLAPLVVKEENENRNS</sequence>
<accession>A0A919EM49</accession>
<keyword evidence="1" id="KW-0472">Membrane</keyword>
<dbReference type="GO" id="GO:0016746">
    <property type="term" value="F:acyltransferase activity"/>
    <property type="evidence" value="ECO:0007669"/>
    <property type="project" value="UniProtKB-KW"/>
</dbReference>
<feature type="transmembrane region" description="Helical" evidence="1">
    <location>
        <begin position="714"/>
        <end position="736"/>
    </location>
</feature>
<feature type="transmembrane region" description="Helical" evidence="1">
    <location>
        <begin position="332"/>
        <end position="350"/>
    </location>
</feature>
<feature type="transmembrane region" description="Helical" evidence="1">
    <location>
        <begin position="298"/>
        <end position="320"/>
    </location>
</feature>
<dbReference type="EMBL" id="BNCK01000006">
    <property type="protein sequence ID" value="GHF97119.1"/>
    <property type="molecule type" value="Genomic_DNA"/>
</dbReference>
<dbReference type="SUPFAM" id="SSF82866">
    <property type="entry name" value="Multidrug efflux transporter AcrB transmembrane domain"/>
    <property type="match status" value="2"/>
</dbReference>
<keyword evidence="2" id="KW-0808">Transferase</keyword>
<feature type="transmembrane region" description="Helical" evidence="1">
    <location>
        <begin position="632"/>
        <end position="653"/>
    </location>
</feature>
<keyword evidence="1" id="KW-0812">Transmembrane</keyword>
<dbReference type="GO" id="GO:0005886">
    <property type="term" value="C:plasma membrane"/>
    <property type="evidence" value="ECO:0007669"/>
    <property type="project" value="TreeGrafter"/>
</dbReference>